<proteinExistence type="inferred from homology"/>
<evidence type="ECO:0000256" key="5">
    <source>
        <dbReference type="ARBA" id="ARBA00023242"/>
    </source>
</evidence>
<reference evidence="12" key="1">
    <citation type="journal article" date="2023" name="Science">
        <title>Genome structures resolve the early diversification of teleost fishes.</title>
        <authorList>
            <person name="Parey E."/>
            <person name="Louis A."/>
            <person name="Montfort J."/>
            <person name="Bouchez O."/>
            <person name="Roques C."/>
            <person name="Iampietro C."/>
            <person name="Lluch J."/>
            <person name="Castinel A."/>
            <person name="Donnadieu C."/>
            <person name="Desvignes T."/>
            <person name="Floi Bucao C."/>
            <person name="Jouanno E."/>
            <person name="Wen M."/>
            <person name="Mejri S."/>
            <person name="Dirks R."/>
            <person name="Jansen H."/>
            <person name="Henkel C."/>
            <person name="Chen W.J."/>
            <person name="Zahm M."/>
            <person name="Cabau C."/>
            <person name="Klopp C."/>
            <person name="Thompson A.W."/>
            <person name="Robinson-Rechavi M."/>
            <person name="Braasch I."/>
            <person name="Lecointre G."/>
            <person name="Bobe J."/>
            <person name="Postlethwait J.H."/>
            <person name="Berthelot C."/>
            <person name="Roest Crollius H."/>
            <person name="Guiguen Y."/>
        </authorList>
    </citation>
    <scope>NUCLEOTIDE SEQUENCE</scope>
    <source>
        <strain evidence="12">Concon-B</strain>
    </source>
</reference>
<sequence>MSVSLREISVSSKPGHTFFLRVDWTEDLGEGFTVLLCDGVSAWDGKVSEGDIVRECEEMEMPMEKYLQDLQLALTEEGEQAEGYAFHLSPASASASAPARSGILHLSYEKVQKDISFRLGSVELGPVAEPSEVIKELISHGLGRSGQLQASNLHLQEENQHLREEQDHMTAEMERYVHGKEDLEKELYSRFALVLNEKKVKIRGLMEKIRLLEKDLGGKGQREGSSGKGEASRENDDEGGTVAPAEDEYGGSTDEEQSQSPPRSEAQTAPLRGPEPSHSPIEDSLTDIIDVAPCRKRRQRHLQDPGSEVKKAVQEVYKKESTEPTRSKAETKRKTEVRTHRHDQQAYRDR</sequence>
<dbReference type="GO" id="GO:0006303">
    <property type="term" value="P:double-strand break repair via nonhomologous end joining"/>
    <property type="evidence" value="ECO:0007669"/>
    <property type="project" value="TreeGrafter"/>
</dbReference>
<feature type="domain" description="XRCC4 C-terminal" evidence="11">
    <location>
        <begin position="244"/>
        <end position="346"/>
    </location>
</feature>
<dbReference type="InterPro" id="IPR010585">
    <property type="entry name" value="DNA_repair_prot_XRCC4"/>
</dbReference>
<evidence type="ECO:0008006" key="14">
    <source>
        <dbReference type="Google" id="ProtNLM"/>
    </source>
</evidence>
<evidence type="ECO:0000259" key="10">
    <source>
        <dbReference type="Pfam" id="PF21924"/>
    </source>
</evidence>
<comment type="subcellular location">
    <subcellularLocation>
        <location evidence="1">Nucleus</location>
    </subcellularLocation>
</comment>
<evidence type="ECO:0000256" key="3">
    <source>
        <dbReference type="ARBA" id="ARBA00023172"/>
    </source>
</evidence>
<dbReference type="Pfam" id="PF06632">
    <property type="entry name" value="XRCC4"/>
    <property type="match status" value="1"/>
</dbReference>
<name>A0A9Q1HSA5_CONCO</name>
<organism evidence="12 13">
    <name type="scientific">Conger conger</name>
    <name type="common">Conger eel</name>
    <name type="synonym">Muraena conger</name>
    <dbReference type="NCBI Taxonomy" id="82655"/>
    <lineage>
        <taxon>Eukaryota</taxon>
        <taxon>Metazoa</taxon>
        <taxon>Chordata</taxon>
        <taxon>Craniata</taxon>
        <taxon>Vertebrata</taxon>
        <taxon>Euteleostomi</taxon>
        <taxon>Actinopterygii</taxon>
        <taxon>Neopterygii</taxon>
        <taxon>Teleostei</taxon>
        <taxon>Anguilliformes</taxon>
        <taxon>Congridae</taxon>
        <taxon>Conger</taxon>
    </lineage>
</organism>
<dbReference type="GO" id="GO:0033152">
    <property type="term" value="P:immunoglobulin V(D)J recombination"/>
    <property type="evidence" value="ECO:0007669"/>
    <property type="project" value="TreeGrafter"/>
</dbReference>
<accession>A0A9Q1HSA5</accession>
<keyword evidence="3" id="KW-0233">DNA recombination</keyword>
<protein>
    <recommendedName>
        <fullName evidence="14">XRCC4</fullName>
    </recommendedName>
</protein>
<feature type="compositionally biased region" description="Basic and acidic residues" evidence="8">
    <location>
        <begin position="301"/>
        <end position="350"/>
    </location>
</feature>
<dbReference type="EMBL" id="JAFJMO010000012">
    <property type="protein sequence ID" value="KAJ8261152.1"/>
    <property type="molecule type" value="Genomic_DNA"/>
</dbReference>
<dbReference type="GO" id="GO:0010165">
    <property type="term" value="P:response to X-ray"/>
    <property type="evidence" value="ECO:0007669"/>
    <property type="project" value="TreeGrafter"/>
</dbReference>
<dbReference type="GO" id="GO:0003677">
    <property type="term" value="F:DNA binding"/>
    <property type="evidence" value="ECO:0007669"/>
    <property type="project" value="InterPro"/>
</dbReference>
<gene>
    <name evidence="12" type="ORF">COCON_G00168750</name>
</gene>
<comment type="caution">
    <text evidence="12">The sequence shown here is derived from an EMBL/GenBank/DDBJ whole genome shotgun (WGS) entry which is preliminary data.</text>
</comment>
<evidence type="ECO:0000259" key="11">
    <source>
        <dbReference type="Pfam" id="PF21925"/>
    </source>
</evidence>
<keyword evidence="4" id="KW-0234">DNA repair</keyword>
<evidence type="ECO:0000313" key="13">
    <source>
        <dbReference type="Proteomes" id="UP001152803"/>
    </source>
</evidence>
<dbReference type="AlphaFoldDB" id="A0A9Q1HSA5"/>
<dbReference type="InterPro" id="IPR053961">
    <property type="entry name" value="XRCC4_N"/>
</dbReference>
<feature type="compositionally biased region" description="Acidic residues" evidence="8">
    <location>
        <begin position="235"/>
        <end position="257"/>
    </location>
</feature>
<feature type="coiled-coil region" evidence="7">
    <location>
        <begin position="152"/>
        <end position="215"/>
    </location>
</feature>
<evidence type="ECO:0000313" key="12">
    <source>
        <dbReference type="EMBL" id="KAJ8261152.1"/>
    </source>
</evidence>
<feature type="domain" description="XRCC4 N-terminal" evidence="9">
    <location>
        <begin position="17"/>
        <end position="124"/>
    </location>
</feature>
<feature type="domain" description="XRCC4 coiled-coil" evidence="10">
    <location>
        <begin position="129"/>
        <end position="205"/>
    </location>
</feature>
<evidence type="ECO:0000256" key="4">
    <source>
        <dbReference type="ARBA" id="ARBA00023204"/>
    </source>
</evidence>
<evidence type="ECO:0000256" key="6">
    <source>
        <dbReference type="ARBA" id="ARBA00025728"/>
    </source>
</evidence>
<evidence type="ECO:0000256" key="7">
    <source>
        <dbReference type="SAM" id="Coils"/>
    </source>
</evidence>
<evidence type="ECO:0000259" key="9">
    <source>
        <dbReference type="Pfam" id="PF06632"/>
    </source>
</evidence>
<dbReference type="SUPFAM" id="SSF50809">
    <property type="entry name" value="XRCC4, N-terminal domain"/>
    <property type="match status" value="1"/>
</dbReference>
<dbReference type="InterPro" id="IPR053963">
    <property type="entry name" value="XRCC4_C"/>
</dbReference>
<dbReference type="Pfam" id="PF21924">
    <property type="entry name" value="XRCC4_CC"/>
    <property type="match status" value="1"/>
</dbReference>
<evidence type="ECO:0000256" key="8">
    <source>
        <dbReference type="SAM" id="MobiDB-lite"/>
    </source>
</evidence>
<dbReference type="Gene3D" id="2.170.210.10">
    <property type="entry name" value="DNA double-strand break repair and VJ recombination XRCC4, N-terminal"/>
    <property type="match status" value="1"/>
</dbReference>
<feature type="region of interest" description="Disordered" evidence="8">
    <location>
        <begin position="217"/>
        <end position="350"/>
    </location>
</feature>
<dbReference type="Pfam" id="PF21925">
    <property type="entry name" value="XRCC4_C"/>
    <property type="match status" value="1"/>
</dbReference>
<dbReference type="OrthoDB" id="8064436at2759"/>
<dbReference type="PANTHER" id="PTHR28559:SF1">
    <property type="entry name" value="DNA REPAIR PROTEIN XRCC4"/>
    <property type="match status" value="1"/>
</dbReference>
<comment type="similarity">
    <text evidence="6">Belongs to the XRCC4-XLF family. XRCC4 subfamily.</text>
</comment>
<keyword evidence="13" id="KW-1185">Reference proteome</keyword>
<dbReference type="GO" id="GO:0032807">
    <property type="term" value="C:DNA ligase IV complex"/>
    <property type="evidence" value="ECO:0007669"/>
    <property type="project" value="TreeGrafter"/>
</dbReference>
<keyword evidence="2" id="KW-0227">DNA damage</keyword>
<dbReference type="SUPFAM" id="SSF58022">
    <property type="entry name" value="XRCC4, C-terminal oligomerization domain"/>
    <property type="match status" value="1"/>
</dbReference>
<evidence type="ECO:0000256" key="1">
    <source>
        <dbReference type="ARBA" id="ARBA00004123"/>
    </source>
</evidence>
<dbReference type="PANTHER" id="PTHR28559">
    <property type="entry name" value="DNA REPAIR PROTEIN XRCC4"/>
    <property type="match status" value="1"/>
</dbReference>
<keyword evidence="5" id="KW-0539">Nucleus</keyword>
<feature type="compositionally biased region" description="Polar residues" evidence="8">
    <location>
        <begin position="258"/>
        <end position="267"/>
    </location>
</feature>
<dbReference type="InterPro" id="IPR014751">
    <property type="entry name" value="XRCC4-like_C"/>
</dbReference>
<dbReference type="InterPro" id="IPR053962">
    <property type="entry name" value="XRCC4_CC"/>
</dbReference>
<dbReference type="GO" id="GO:0005958">
    <property type="term" value="C:DNA-dependent protein kinase-DNA ligase 4 complex"/>
    <property type="evidence" value="ECO:0007669"/>
    <property type="project" value="TreeGrafter"/>
</dbReference>
<keyword evidence="7" id="KW-0175">Coiled coil</keyword>
<evidence type="ECO:0000256" key="2">
    <source>
        <dbReference type="ARBA" id="ARBA00022763"/>
    </source>
</evidence>
<dbReference type="Proteomes" id="UP001152803">
    <property type="component" value="Unassembled WGS sequence"/>
</dbReference>
<dbReference type="CDD" id="cd22283">
    <property type="entry name" value="HD_XRCC4_N"/>
    <property type="match status" value="1"/>
</dbReference>
<dbReference type="Gene3D" id="1.20.5.370">
    <property type="match status" value="1"/>
</dbReference>
<dbReference type="InterPro" id="IPR009089">
    <property type="entry name" value="XRCC4_N_sf"/>
</dbReference>
<dbReference type="InterPro" id="IPR038051">
    <property type="entry name" value="XRCC4-like_N_sf"/>
</dbReference>